<evidence type="ECO:0000313" key="2">
    <source>
        <dbReference type="Proteomes" id="UP000667802"/>
    </source>
</evidence>
<accession>A0AAP5IG94</accession>
<dbReference type="SUPFAM" id="SSF82171">
    <property type="entry name" value="DPP6 N-terminal domain-like"/>
    <property type="match status" value="1"/>
</dbReference>
<dbReference type="EMBL" id="JAALHA020000032">
    <property type="protein sequence ID" value="MDR9900262.1"/>
    <property type="molecule type" value="Genomic_DNA"/>
</dbReference>
<gene>
    <name evidence="1" type="ORF">G7B40_037790</name>
</gene>
<reference evidence="2" key="1">
    <citation type="journal article" date="2021" name="Science">
        <title>Hunting the eagle killer: A cyanobacterial neurotoxin causes vacuolar myelinopathy.</title>
        <authorList>
            <person name="Breinlinger S."/>
            <person name="Phillips T.J."/>
            <person name="Haram B.N."/>
            <person name="Mares J."/>
            <person name="Martinez Yerena J.A."/>
            <person name="Hrouzek P."/>
            <person name="Sobotka R."/>
            <person name="Henderson W.M."/>
            <person name="Schmieder P."/>
            <person name="Williams S.M."/>
            <person name="Lauderdale J.D."/>
            <person name="Wilde H.D."/>
            <person name="Gerrin W."/>
            <person name="Kust A."/>
            <person name="Washington J.W."/>
            <person name="Wagner C."/>
            <person name="Geier B."/>
            <person name="Liebeke M."/>
            <person name="Enke H."/>
            <person name="Niedermeyer T.H.J."/>
            <person name="Wilde S.B."/>
        </authorList>
    </citation>
    <scope>NUCLEOTIDE SEQUENCE [LARGE SCALE GENOMIC DNA]</scope>
    <source>
        <strain evidence="2">Thurmond2011</strain>
    </source>
</reference>
<comment type="caution">
    <text evidence="1">The sequence shown here is derived from an EMBL/GenBank/DDBJ whole genome shotgun (WGS) entry which is preliminary data.</text>
</comment>
<protein>
    <submittedName>
        <fullName evidence="1">Uncharacterized protein</fullName>
    </submittedName>
</protein>
<organism evidence="1 2">
    <name type="scientific">Aetokthonos hydrillicola Thurmond2011</name>
    <dbReference type="NCBI Taxonomy" id="2712845"/>
    <lineage>
        <taxon>Bacteria</taxon>
        <taxon>Bacillati</taxon>
        <taxon>Cyanobacteriota</taxon>
        <taxon>Cyanophyceae</taxon>
        <taxon>Nostocales</taxon>
        <taxon>Hapalosiphonaceae</taxon>
        <taxon>Aetokthonos</taxon>
    </lineage>
</organism>
<proteinExistence type="predicted"/>
<keyword evidence="2" id="KW-1185">Reference proteome</keyword>
<sequence>MPRQKHHYFVIYLESNMSNNFLVRQILKAGGNFFVGASIAIATSFPIVLTSVPALSDTVTDITSEPLSTLQYLTRINKTPQKIAFTATGEWVIFSNNTSYVNWSNNFPQIIYNQLKSLVQQNIYINTIAFTPDGQSAILVYGVNNNFFMPFGKGFPSLFYYHLAQARQSQRAIKTIAFTPNGGWIILAGNNDIYQSENIPLDLLNALYDYRRQNLIINDIAFTSNGGWVILAGRDLALGANLPPAASNALIELARPGKAFESIAFTSDNRFVLFLTNELPYPGISCLASASILKSATTLPPSYRDCR</sequence>
<evidence type="ECO:0000313" key="1">
    <source>
        <dbReference type="EMBL" id="MDR9900262.1"/>
    </source>
</evidence>
<dbReference type="AlphaFoldDB" id="A0AAP5IG94"/>
<name>A0AAP5IG94_9CYAN</name>
<dbReference type="Proteomes" id="UP000667802">
    <property type="component" value="Unassembled WGS sequence"/>
</dbReference>